<dbReference type="KEGG" id="tcb:TCARB_1561"/>
<organism evidence="1 2">
    <name type="scientific">Thermofilum adornatum 1505</name>
    <dbReference type="NCBI Taxonomy" id="697581"/>
    <lineage>
        <taxon>Archaea</taxon>
        <taxon>Thermoproteota</taxon>
        <taxon>Thermoprotei</taxon>
        <taxon>Thermofilales</taxon>
        <taxon>Thermofilaceae</taxon>
        <taxon>Thermofilum</taxon>
    </lineage>
</organism>
<dbReference type="Proteomes" id="UP000266720">
    <property type="component" value="Chromosome"/>
</dbReference>
<gene>
    <name evidence="1" type="ORF">TCARB_1561</name>
</gene>
<dbReference type="AlphaFoldDB" id="A0A3G1A8F5"/>
<reference evidence="2" key="1">
    <citation type="book" date="2010" name="EXTREMOPHILES" publisher="0:0-0">
        <title>Complete genome sequences of ten hyperthermophilic archaea reveal their metabolic capabilities and possible ecological roles.</title>
        <editorList>
            <person name="?"/>
        </editorList>
        <authorList>
            <person name="Ravin N.V."/>
            <person name="Mardanov A.V."/>
            <person name="Bonch-Osmolovskaya E.A."/>
            <person name="Skryabin K.G."/>
        </authorList>
    </citation>
    <scope>NUCLEOTIDE SEQUENCE [LARGE SCALE GENOMIC DNA]</scope>
    <source>
        <strain evidence="2">1505</strain>
    </source>
</reference>
<sequence length="844" mass="95826">MSRLIVAALLVALCVVALAYYLLRDVEPPRVERLELLERVRKGGVQRVFVCVREGNPSGSATLQLNGTIVEIPLTERSGDLACYASTFNVSTFFAGEGRVAGKLVVRDTRGNTATVDVSFYVNLEAPKIVSVELQRADFGRYEVSARIEDENLREVFILVGERSIPLAPSGGLYRAVLEVLNDTDFTLRAVDRLNLSSSYRGRIEFSRDNPNAAYALGRGLNLSLVSLILPLDSDREQDANEKQFIDLIVEYRSMLAVPAFSNYLWRVVSDGSVSSEELERARNFAQLVVEIYETVLSEKSLYESYVWGYMRVKDPVRTADYSSNLALKLGLDGSKTSKAVAKALAYYGIAVVDRGLPENLEELAMLVEAVGIEGYGSKLVDFTPITFHSTEGDFAYVIDSGRDAWMLAKHLKIINDTGFNILKHPEMFEGLNGKIIANAYSLFDAEYGINYAEQFISGRKLRPTDNDVWDLIMLQWSLYSNKAPQLGGGGKLYNRDFPWYDSDKLDALYQDDNTRRQALFFLFYLDNGAFDIEAAKRFELLVDPLPREVQEDLYELISDSRSQSRIIPGYRINSLNDLLKWIDLVTYEKKLIDEQTANKLKKEIATIPFGFIVTGLKGAKTALIQAEREYEAISKLYPDGKIGRWNEDPRYYYYGWLMDRQNHGLSNTVYQYTGVKIDEYKTWPEFIQLVNQRSAIDQYITKNWKYWDLVKFVTGYERWNHVYGMDEMDEGNYITPQTLRAFGFPMYFVHIEPTPVGAAAYEWVVSLPDYIAEGMKASFNDTIIVGPANGFGLHLCKDGILRDGIKELFGFVGGTSLYRQGEIVWANCGLTSNIRFYFTRKRY</sequence>
<name>A0A3G1A8F5_9CREN</name>
<protein>
    <submittedName>
        <fullName evidence="1">Uncharacterized protein</fullName>
    </submittedName>
</protein>
<proteinExistence type="predicted"/>
<dbReference type="EMBL" id="CP007493">
    <property type="protein sequence ID" value="AJB42603.1"/>
    <property type="molecule type" value="Genomic_DNA"/>
</dbReference>
<evidence type="ECO:0000313" key="1">
    <source>
        <dbReference type="EMBL" id="AJB42603.1"/>
    </source>
</evidence>
<evidence type="ECO:0000313" key="2">
    <source>
        <dbReference type="Proteomes" id="UP000266720"/>
    </source>
</evidence>
<accession>A0A3G1A8F5</accession>